<gene>
    <name evidence="2" type="ORF">C4N25_02975</name>
</gene>
<dbReference type="InterPro" id="IPR025877">
    <property type="entry name" value="MobA-like_NTP_Trfase"/>
</dbReference>
<protein>
    <submittedName>
        <fullName evidence="2">Nucleotidyltransferase family protein</fullName>
    </submittedName>
</protein>
<dbReference type="Gene3D" id="3.90.550.10">
    <property type="entry name" value="Spore Coat Polysaccharide Biosynthesis Protein SpsA, Chain A"/>
    <property type="match status" value="1"/>
</dbReference>
<dbReference type="InterPro" id="IPR029044">
    <property type="entry name" value="Nucleotide-diphossugar_trans"/>
</dbReference>
<dbReference type="AlphaFoldDB" id="A0A329TRP9"/>
<proteinExistence type="predicted"/>
<organism evidence="2 3">
    <name type="scientific">Faecalibacterium prausnitzii</name>
    <dbReference type="NCBI Taxonomy" id="853"/>
    <lineage>
        <taxon>Bacteria</taxon>
        <taxon>Bacillati</taxon>
        <taxon>Bacillota</taxon>
        <taxon>Clostridia</taxon>
        <taxon>Eubacteriales</taxon>
        <taxon>Oscillospiraceae</taxon>
        <taxon>Faecalibacterium</taxon>
    </lineage>
</organism>
<keyword evidence="2" id="KW-0808">Transferase</keyword>
<dbReference type="CDD" id="cd04182">
    <property type="entry name" value="GT_2_like_f"/>
    <property type="match status" value="1"/>
</dbReference>
<dbReference type="EMBL" id="PRKZ01000001">
    <property type="protein sequence ID" value="RAW52491.1"/>
    <property type="molecule type" value="Genomic_DNA"/>
</dbReference>
<reference evidence="2 3" key="1">
    <citation type="submission" date="2018-02" db="EMBL/GenBank/DDBJ databases">
        <title>Complete genome sequencing of Faecalibacterium prausnitzii strains isolated from the human gut.</title>
        <authorList>
            <person name="Fitzgerald B.C."/>
            <person name="Shkoporov A.N."/>
            <person name="Ross P.R."/>
            <person name="Hill C."/>
        </authorList>
    </citation>
    <scope>NUCLEOTIDE SEQUENCE [LARGE SCALE GENOMIC DNA]</scope>
    <source>
        <strain evidence="2 3">APC942/8-14-2</strain>
    </source>
</reference>
<dbReference type="PANTHER" id="PTHR43777:SF1">
    <property type="entry name" value="MOLYBDENUM COFACTOR CYTIDYLYLTRANSFERASE"/>
    <property type="match status" value="1"/>
</dbReference>
<dbReference type="PANTHER" id="PTHR43777">
    <property type="entry name" value="MOLYBDENUM COFACTOR CYTIDYLYLTRANSFERASE"/>
    <property type="match status" value="1"/>
</dbReference>
<evidence type="ECO:0000313" key="2">
    <source>
        <dbReference type="EMBL" id="RAW52491.1"/>
    </source>
</evidence>
<dbReference type="Pfam" id="PF12804">
    <property type="entry name" value="NTP_transf_3"/>
    <property type="match status" value="1"/>
</dbReference>
<comment type="caution">
    <text evidence="2">The sequence shown here is derived from an EMBL/GenBank/DDBJ whole genome shotgun (WGS) entry which is preliminary data.</text>
</comment>
<sequence>MASGLSTRFGSNKLLTPFGPGREPMLRRAFAATDTPLLASRVVVARSPEVETLCREVSVPCLLHALPGRNDTVRLGLEALLAERPDLAGCMFLPGDQPLLRRESVESLLRAFAEHLQTQKETERMIFRLAYRAKDDPTPLVGSPVLFDSGYFPALRTLPEGKGGSFLLRQYPEQVHCFYTAHHEELWDADTPEALQKLEAML</sequence>
<evidence type="ECO:0000313" key="3">
    <source>
        <dbReference type="Proteomes" id="UP000251634"/>
    </source>
</evidence>
<name>A0A329TRP9_9FIRM</name>
<feature type="domain" description="MobA-like NTP transferase" evidence="1">
    <location>
        <begin position="2"/>
        <end position="173"/>
    </location>
</feature>
<dbReference type="GO" id="GO:0016779">
    <property type="term" value="F:nucleotidyltransferase activity"/>
    <property type="evidence" value="ECO:0007669"/>
    <property type="project" value="UniProtKB-ARBA"/>
</dbReference>
<dbReference type="Proteomes" id="UP000251634">
    <property type="component" value="Unassembled WGS sequence"/>
</dbReference>
<accession>A0A329TRP9</accession>
<dbReference type="SUPFAM" id="SSF53448">
    <property type="entry name" value="Nucleotide-diphospho-sugar transferases"/>
    <property type="match status" value="1"/>
</dbReference>
<evidence type="ECO:0000259" key="1">
    <source>
        <dbReference type="Pfam" id="PF12804"/>
    </source>
</evidence>